<dbReference type="FunFam" id="1.10.10.60:FF:000002">
    <property type="entry name" value="Myb family transcription factor"/>
    <property type="match status" value="1"/>
</dbReference>
<keyword evidence="3" id="KW-0804">Transcription</keyword>
<accession>A0AAP0QYP9</accession>
<dbReference type="InterPro" id="IPR006447">
    <property type="entry name" value="Myb_dom_plants"/>
</dbReference>
<keyword evidence="8" id="KW-1185">Reference proteome</keyword>
<dbReference type="InterPro" id="IPR009057">
    <property type="entry name" value="Homeodomain-like_sf"/>
</dbReference>
<feature type="region of interest" description="Disordered" evidence="5">
    <location>
        <begin position="1"/>
        <end position="26"/>
    </location>
</feature>
<dbReference type="GO" id="GO:0003677">
    <property type="term" value="F:DNA binding"/>
    <property type="evidence" value="ECO:0007669"/>
    <property type="project" value="InterPro"/>
</dbReference>
<evidence type="ECO:0000256" key="3">
    <source>
        <dbReference type="ARBA" id="ARBA00023163"/>
    </source>
</evidence>
<proteinExistence type="predicted"/>
<dbReference type="SUPFAM" id="SSF46689">
    <property type="entry name" value="Homeodomain-like"/>
    <property type="match status" value="1"/>
</dbReference>
<dbReference type="EMBL" id="JBCGBO010000002">
    <property type="protein sequence ID" value="KAK9223947.1"/>
    <property type="molecule type" value="Genomic_DNA"/>
</dbReference>
<dbReference type="SMR" id="A0AAP0QYP9"/>
<evidence type="ECO:0000313" key="8">
    <source>
        <dbReference type="Proteomes" id="UP001428341"/>
    </source>
</evidence>
<dbReference type="InterPro" id="IPR046955">
    <property type="entry name" value="PHR1-like"/>
</dbReference>
<dbReference type="InterPro" id="IPR001005">
    <property type="entry name" value="SANT/Myb"/>
</dbReference>
<evidence type="ECO:0000256" key="2">
    <source>
        <dbReference type="ARBA" id="ARBA00023015"/>
    </source>
</evidence>
<gene>
    <name evidence="7" type="ORF">WN944_012396</name>
</gene>
<feature type="compositionally biased region" description="Basic and acidic residues" evidence="5">
    <location>
        <begin position="56"/>
        <end position="67"/>
    </location>
</feature>
<evidence type="ECO:0000313" key="7">
    <source>
        <dbReference type="EMBL" id="KAK9223947.1"/>
    </source>
</evidence>
<evidence type="ECO:0000256" key="4">
    <source>
        <dbReference type="ARBA" id="ARBA00023242"/>
    </source>
</evidence>
<dbReference type="GO" id="GO:0005634">
    <property type="term" value="C:nucleus"/>
    <property type="evidence" value="ECO:0007669"/>
    <property type="project" value="UniProtKB-SubCell"/>
</dbReference>
<dbReference type="PANTHER" id="PTHR31314">
    <property type="entry name" value="MYB FAMILY TRANSCRIPTION FACTOR PHL7-LIKE"/>
    <property type="match status" value="1"/>
</dbReference>
<comment type="caution">
    <text evidence="7">The sequence shown here is derived from an EMBL/GenBank/DDBJ whole genome shotgun (WGS) entry which is preliminary data.</text>
</comment>
<name>A0AAP0QYP9_9ROSI</name>
<dbReference type="GO" id="GO:0003700">
    <property type="term" value="F:DNA-binding transcription factor activity"/>
    <property type="evidence" value="ECO:0007669"/>
    <property type="project" value="InterPro"/>
</dbReference>
<dbReference type="NCBIfam" id="TIGR01557">
    <property type="entry name" value="myb_SHAQKYF"/>
    <property type="match status" value="1"/>
</dbReference>
<dbReference type="InterPro" id="IPR017930">
    <property type="entry name" value="Myb_dom"/>
</dbReference>
<sequence>MRTDIEIQCRQEKSDRSEEQAENTSVVSPQKWSCFDLNLNEEASCSEEDDVLAKAAEDDDKRTDHLEGSTSCSTNNNERRSTVRQYVRSKMPRLRWTPDLHLSFVHAVERLGGQEKATPKLVLQLMNVRGLSIAHVKSHLQMYRSKKLDEAGQVLSHAYRSIHGRDHIRGIYHQPVITSPHHHFRLENGGIVLASNNFHENSITRNILQSPISQRPLDFKSTFSRKCDDIDMIRPTSSLVGKDDHGQDNVLLKSSTAIHLQGKAHSSNINVHANAMGMGPMRPTRFLEEKRWPPFEMINIGRWKAAANNNRYNNLKNDKITTRCFQPQAAHQPTPLGEREPYTYGTRPVGTHTMITQFLSNSHDSAAKFNSFEHPFRLELNRDEMLIKEKEWLPDLQLRLMSQRVGIDDAKSHCNPREISTKLKLSLS</sequence>
<feature type="domain" description="HTH myb-type" evidence="6">
    <location>
        <begin position="88"/>
        <end position="148"/>
    </location>
</feature>
<dbReference type="Pfam" id="PF00249">
    <property type="entry name" value="Myb_DNA-binding"/>
    <property type="match status" value="1"/>
</dbReference>
<feature type="region of interest" description="Disordered" evidence="5">
    <location>
        <begin position="56"/>
        <end position="82"/>
    </location>
</feature>
<comment type="subcellular location">
    <subcellularLocation>
        <location evidence="1">Nucleus</location>
    </subcellularLocation>
</comment>
<dbReference type="AlphaFoldDB" id="A0AAP0QYP9"/>
<dbReference type="Proteomes" id="UP001428341">
    <property type="component" value="Unassembled WGS sequence"/>
</dbReference>
<feature type="compositionally biased region" description="Basic and acidic residues" evidence="5">
    <location>
        <begin position="1"/>
        <end position="19"/>
    </location>
</feature>
<reference evidence="7 8" key="1">
    <citation type="submission" date="2024-05" db="EMBL/GenBank/DDBJ databases">
        <title>Haplotype-resolved chromosome-level genome assembly of Huyou (Citrus changshanensis).</title>
        <authorList>
            <person name="Miao C."/>
            <person name="Chen W."/>
            <person name="Wu Y."/>
            <person name="Wang L."/>
            <person name="Zhao S."/>
            <person name="Grierson D."/>
            <person name="Xu C."/>
            <person name="Chen K."/>
        </authorList>
    </citation>
    <scope>NUCLEOTIDE SEQUENCE [LARGE SCALE GENOMIC DNA]</scope>
    <source>
        <strain evidence="7">01-14</strain>
        <tissue evidence="7">Leaf</tissue>
    </source>
</reference>
<organism evidence="7 8">
    <name type="scientific">Citrus x changshan-huyou</name>
    <dbReference type="NCBI Taxonomy" id="2935761"/>
    <lineage>
        <taxon>Eukaryota</taxon>
        <taxon>Viridiplantae</taxon>
        <taxon>Streptophyta</taxon>
        <taxon>Embryophyta</taxon>
        <taxon>Tracheophyta</taxon>
        <taxon>Spermatophyta</taxon>
        <taxon>Magnoliopsida</taxon>
        <taxon>eudicotyledons</taxon>
        <taxon>Gunneridae</taxon>
        <taxon>Pentapetalae</taxon>
        <taxon>rosids</taxon>
        <taxon>malvids</taxon>
        <taxon>Sapindales</taxon>
        <taxon>Rutaceae</taxon>
        <taxon>Aurantioideae</taxon>
        <taxon>Citrus</taxon>
    </lineage>
</organism>
<dbReference type="PANTHER" id="PTHR31314:SF128">
    <property type="entry name" value="OS11G0106100 PROTEIN"/>
    <property type="match status" value="1"/>
</dbReference>
<evidence type="ECO:0000259" key="6">
    <source>
        <dbReference type="PROSITE" id="PS51294"/>
    </source>
</evidence>
<keyword evidence="2" id="KW-0805">Transcription regulation</keyword>
<keyword evidence="4" id="KW-0539">Nucleus</keyword>
<dbReference type="PROSITE" id="PS51294">
    <property type="entry name" value="HTH_MYB"/>
    <property type="match status" value="1"/>
</dbReference>
<evidence type="ECO:0000256" key="1">
    <source>
        <dbReference type="ARBA" id="ARBA00004123"/>
    </source>
</evidence>
<dbReference type="Gene3D" id="1.10.10.60">
    <property type="entry name" value="Homeodomain-like"/>
    <property type="match status" value="1"/>
</dbReference>
<protein>
    <recommendedName>
        <fullName evidence="6">HTH myb-type domain-containing protein</fullName>
    </recommendedName>
</protein>
<evidence type="ECO:0000256" key="5">
    <source>
        <dbReference type="SAM" id="MobiDB-lite"/>
    </source>
</evidence>